<evidence type="ECO:0008006" key="3">
    <source>
        <dbReference type="Google" id="ProtNLM"/>
    </source>
</evidence>
<dbReference type="AlphaFoldDB" id="A0A1L3J6Z6"/>
<dbReference type="Proteomes" id="UP000182510">
    <property type="component" value="Chromosome"/>
</dbReference>
<evidence type="ECO:0000313" key="2">
    <source>
        <dbReference type="Proteomes" id="UP000182510"/>
    </source>
</evidence>
<gene>
    <name evidence="1" type="ORF">LPB144_10975</name>
</gene>
<reference evidence="1 2" key="1">
    <citation type="submission" date="2016-11" db="EMBL/GenBank/DDBJ databases">
        <title>Gramella sp. LPB0144 isolated from marine environment.</title>
        <authorList>
            <person name="Kim E."/>
            <person name="Yi H."/>
        </authorList>
    </citation>
    <scope>NUCLEOTIDE SEQUENCE [LARGE SCALE GENOMIC DNA]</scope>
    <source>
        <strain evidence="1 2">LPB0144</strain>
    </source>
</reference>
<sequence>MWFLIFPFLLGAQRITQENIEAKGIKAIEINTDEVYQISITAAKVKNIILKTHSEGEYYNDIIIRSAVREKRLILTSEYPDILTGGFDKLSAHKVFSVEIELIIPEDLEVFITSNIASVIAKGGYKYFYADLQQGYCHLLTFNGNATINTYKGDIIVETQTGLIEANTRNGELLKPSFLPGRNPLRLNSLDGDIIVRKN</sequence>
<dbReference type="STRING" id="1913577.LPB144_10975"/>
<evidence type="ECO:0000313" key="1">
    <source>
        <dbReference type="EMBL" id="APG60898.1"/>
    </source>
</evidence>
<accession>A0A1L3J6Z6</accession>
<name>A0A1L3J6Z6_9FLAO</name>
<organism evidence="1 2">
    <name type="scientific">Christiangramia salexigens</name>
    <dbReference type="NCBI Taxonomy" id="1913577"/>
    <lineage>
        <taxon>Bacteria</taxon>
        <taxon>Pseudomonadati</taxon>
        <taxon>Bacteroidota</taxon>
        <taxon>Flavobacteriia</taxon>
        <taxon>Flavobacteriales</taxon>
        <taxon>Flavobacteriaceae</taxon>
        <taxon>Christiangramia</taxon>
    </lineage>
</organism>
<protein>
    <recommendedName>
        <fullName evidence="3">Adhesin domain-containing protein</fullName>
    </recommendedName>
</protein>
<dbReference type="KEGG" id="grl:LPB144_10975"/>
<proteinExistence type="predicted"/>
<keyword evidence="2" id="KW-1185">Reference proteome</keyword>
<dbReference type="EMBL" id="CP018153">
    <property type="protein sequence ID" value="APG60898.1"/>
    <property type="molecule type" value="Genomic_DNA"/>
</dbReference>